<organism evidence="1 2">
    <name type="scientific">Melia azedarach</name>
    <name type="common">Chinaberry tree</name>
    <dbReference type="NCBI Taxonomy" id="155640"/>
    <lineage>
        <taxon>Eukaryota</taxon>
        <taxon>Viridiplantae</taxon>
        <taxon>Streptophyta</taxon>
        <taxon>Embryophyta</taxon>
        <taxon>Tracheophyta</taxon>
        <taxon>Spermatophyta</taxon>
        <taxon>Magnoliopsida</taxon>
        <taxon>eudicotyledons</taxon>
        <taxon>Gunneridae</taxon>
        <taxon>Pentapetalae</taxon>
        <taxon>rosids</taxon>
        <taxon>malvids</taxon>
        <taxon>Sapindales</taxon>
        <taxon>Meliaceae</taxon>
        <taxon>Melia</taxon>
    </lineage>
</organism>
<comment type="caution">
    <text evidence="1">The sequence shown here is derived from an EMBL/GenBank/DDBJ whole genome shotgun (WGS) entry which is preliminary data.</text>
</comment>
<dbReference type="EMBL" id="CM051395">
    <property type="protein sequence ID" value="KAJ4724920.1"/>
    <property type="molecule type" value="Genomic_DNA"/>
</dbReference>
<gene>
    <name evidence="1" type="ORF">OWV82_003854</name>
</gene>
<protein>
    <submittedName>
        <fullName evidence="1">NAC domain protein</fullName>
    </submittedName>
</protein>
<reference evidence="1 2" key="1">
    <citation type="journal article" date="2023" name="Science">
        <title>Complex scaffold remodeling in plant triterpene biosynthesis.</title>
        <authorList>
            <person name="De La Pena R."/>
            <person name="Hodgson H."/>
            <person name="Liu J.C."/>
            <person name="Stephenson M.J."/>
            <person name="Martin A.C."/>
            <person name="Owen C."/>
            <person name="Harkess A."/>
            <person name="Leebens-Mack J."/>
            <person name="Jimenez L.E."/>
            <person name="Osbourn A."/>
            <person name="Sattely E.S."/>
        </authorList>
    </citation>
    <scope>NUCLEOTIDE SEQUENCE [LARGE SCALE GENOMIC DNA]</scope>
    <source>
        <strain evidence="2">cv. JPN11</strain>
        <tissue evidence="1">Leaf</tissue>
    </source>
</reference>
<accession>A0ACC1YQN2</accession>
<dbReference type="Proteomes" id="UP001164539">
    <property type="component" value="Chromosome 2"/>
</dbReference>
<name>A0ACC1YQN2_MELAZ</name>
<evidence type="ECO:0000313" key="2">
    <source>
        <dbReference type="Proteomes" id="UP001164539"/>
    </source>
</evidence>
<evidence type="ECO:0000313" key="1">
    <source>
        <dbReference type="EMBL" id="KAJ4724920.1"/>
    </source>
</evidence>
<sequence>MAGVSRETQMSIAASSMFPGFRFSPTDVELISYYLKKKIEGSEKCVEVISEIDICRYEPWDLPAKSVIQSDNEWFFFCARGRKYPNGSQSRRATELGYWKATGKERNVRSGNNVIGTKRTLVFHIGRAPKGERTEWIMHEYCMEGASQDSLVVCRLRKNSEFRLNNSSNQASQARRMNNSNCAVSEGGTDQTGMSEGDKAVESSSKKCTSSNDSYSIEQNDWTSEAEQKLWDDANLTESFSHQQDFLGEDDFYADILKDDIIKLDETSLSTTPVLPPVVGSQQETERIPQQETEGIPQQHVEALSLQADPFQGTANRRIKLRKQGPGLSRFGECSSKKIMYPESKSSPKCLLTTFSSMTIHHRLVTVAFGILTLVALFVYLLRGLWPFKTVTHGSLNKDFWH</sequence>
<keyword evidence="2" id="KW-1185">Reference proteome</keyword>
<proteinExistence type="predicted"/>